<evidence type="ECO:0000256" key="7">
    <source>
        <dbReference type="SAM" id="Phobius"/>
    </source>
</evidence>
<feature type="compositionally biased region" description="Polar residues" evidence="6">
    <location>
        <begin position="367"/>
        <end position="385"/>
    </location>
</feature>
<dbReference type="Proteomes" id="UP001056535">
    <property type="component" value="Chromosome"/>
</dbReference>
<evidence type="ECO:0000256" key="6">
    <source>
        <dbReference type="SAM" id="MobiDB-lite"/>
    </source>
</evidence>
<sequence>MTPFGDGSGPEPKLRRIGLKEVLQSVVGFALAISLLAFGMPRIVGTTWSQIGDQLTMVGFDKALIMLALMLAGLYSYTFTLIGSLPGLTHLRALMVNAAGSMVSNILPAGGAVGVALSYVMYRSWGFTRSNISTSLVVTGIWNILARVALPVLGAGIVVWGPVEAPRLVIIASLIAGAVGTAIMVLFGLAIFSDRVSHWIGHALTRLARPFSKKVRGGVDVDHVIQDQRTRMSTVVKKHSLKMTLGLAGMFGFFFVLYWVAARSVGLDLPVYMLFAAYAFRQFLTVVAITPGGLGITEVGTAGVLVAFGGDPGAASAAALLYAFFTHLLEVPIGLTAWLAWSFSPRQKTPARGQLEANIANGDEDSQTVAEGSHGTSSTDPGHRT</sequence>
<evidence type="ECO:0000313" key="8">
    <source>
        <dbReference type="EMBL" id="USQ77177.1"/>
    </source>
</evidence>
<feature type="transmembrane region" description="Helical" evidence="7">
    <location>
        <begin position="94"/>
        <end position="121"/>
    </location>
</feature>
<dbReference type="PANTHER" id="PTHR39087:SF2">
    <property type="entry name" value="UPF0104 MEMBRANE PROTEIN MJ1595"/>
    <property type="match status" value="1"/>
</dbReference>
<evidence type="ECO:0000256" key="5">
    <source>
        <dbReference type="ARBA" id="ARBA00023136"/>
    </source>
</evidence>
<gene>
    <name evidence="8" type="ORF">NF557_04485</name>
</gene>
<feature type="transmembrane region" description="Helical" evidence="7">
    <location>
        <begin position="243"/>
        <end position="262"/>
    </location>
</feature>
<evidence type="ECO:0000256" key="1">
    <source>
        <dbReference type="ARBA" id="ARBA00004651"/>
    </source>
</evidence>
<name>A0ABY4YKM7_9MICO</name>
<keyword evidence="2" id="KW-1003">Cell membrane</keyword>
<feature type="region of interest" description="Disordered" evidence="6">
    <location>
        <begin position="353"/>
        <end position="385"/>
    </location>
</feature>
<keyword evidence="9" id="KW-1185">Reference proteome</keyword>
<dbReference type="PANTHER" id="PTHR39087">
    <property type="entry name" value="UPF0104 MEMBRANE PROTEIN MJ1595"/>
    <property type="match status" value="1"/>
</dbReference>
<keyword evidence="4 7" id="KW-1133">Transmembrane helix</keyword>
<dbReference type="RefSeq" id="WP_252622040.1">
    <property type="nucleotide sequence ID" value="NZ_CP099490.1"/>
</dbReference>
<organism evidence="8 9">
    <name type="scientific">Ornithinimicrobium cryptoxanthini</name>
    <dbReference type="NCBI Taxonomy" id="2934161"/>
    <lineage>
        <taxon>Bacteria</taxon>
        <taxon>Bacillati</taxon>
        <taxon>Actinomycetota</taxon>
        <taxon>Actinomycetes</taxon>
        <taxon>Micrococcales</taxon>
        <taxon>Ornithinimicrobiaceae</taxon>
        <taxon>Ornithinimicrobium</taxon>
    </lineage>
</organism>
<dbReference type="Pfam" id="PF03706">
    <property type="entry name" value="LPG_synthase_TM"/>
    <property type="match status" value="1"/>
</dbReference>
<feature type="transmembrane region" description="Helical" evidence="7">
    <location>
        <begin position="168"/>
        <end position="192"/>
    </location>
</feature>
<reference evidence="8" key="1">
    <citation type="submission" date="2022-06" db="EMBL/GenBank/DDBJ databases">
        <title>Ornithinimicrobium JY.X270.</title>
        <authorList>
            <person name="Huang Y."/>
        </authorList>
    </citation>
    <scope>NUCLEOTIDE SEQUENCE</scope>
    <source>
        <strain evidence="8">JY.X270</strain>
    </source>
</reference>
<evidence type="ECO:0000256" key="4">
    <source>
        <dbReference type="ARBA" id="ARBA00022989"/>
    </source>
</evidence>
<feature type="transmembrane region" description="Helical" evidence="7">
    <location>
        <begin position="63"/>
        <end position="82"/>
    </location>
</feature>
<evidence type="ECO:0000256" key="3">
    <source>
        <dbReference type="ARBA" id="ARBA00022692"/>
    </source>
</evidence>
<protein>
    <submittedName>
        <fullName evidence="8">Flippase-like domain-containing protein</fullName>
    </submittedName>
</protein>
<dbReference type="InterPro" id="IPR022791">
    <property type="entry name" value="L-PG_synthase/AglD"/>
</dbReference>
<feature type="transmembrane region" description="Helical" evidence="7">
    <location>
        <begin position="320"/>
        <end position="341"/>
    </location>
</feature>
<comment type="subcellular location">
    <subcellularLocation>
        <location evidence="1">Cell membrane</location>
        <topology evidence="1">Multi-pass membrane protein</topology>
    </subcellularLocation>
</comment>
<feature type="transmembrane region" description="Helical" evidence="7">
    <location>
        <begin position="141"/>
        <end position="161"/>
    </location>
</feature>
<evidence type="ECO:0000313" key="9">
    <source>
        <dbReference type="Proteomes" id="UP001056535"/>
    </source>
</evidence>
<proteinExistence type="predicted"/>
<evidence type="ECO:0000256" key="2">
    <source>
        <dbReference type="ARBA" id="ARBA00022475"/>
    </source>
</evidence>
<feature type="transmembrane region" description="Helical" evidence="7">
    <location>
        <begin position="283"/>
        <end position="308"/>
    </location>
</feature>
<accession>A0ABY4YKM7</accession>
<keyword evidence="3 7" id="KW-0812">Transmembrane</keyword>
<feature type="transmembrane region" description="Helical" evidence="7">
    <location>
        <begin position="22"/>
        <end position="43"/>
    </location>
</feature>
<dbReference type="EMBL" id="CP099490">
    <property type="protein sequence ID" value="USQ77177.1"/>
    <property type="molecule type" value="Genomic_DNA"/>
</dbReference>
<keyword evidence="5 7" id="KW-0472">Membrane</keyword>